<dbReference type="STRING" id="196109.A0A136INL2"/>
<dbReference type="CDD" id="cd05259">
    <property type="entry name" value="PCBER_SDR_a"/>
    <property type="match status" value="1"/>
</dbReference>
<gene>
    <name evidence="3" type="ORF">Micbo1qcDRAFT_126122</name>
</gene>
<dbReference type="AlphaFoldDB" id="A0A136INL2"/>
<evidence type="ECO:0000256" key="1">
    <source>
        <dbReference type="ARBA" id="ARBA00022857"/>
    </source>
</evidence>
<sequence length="327" mass="36003">MSAERILVLGAGELGLSIIGALSAYIRAHESTTVGTRLTVLLRESTFSSKPALVDTVRSLGAGTETGDVAALSVPELAALFSRYTTVISCNGMTLPAGSQLKLLDAVLLAVDDASGSVLRRYVPWQFGMDFEAVGRGSAQDLFDEQIAVRERLRGLRDDDTSSKGRRQLDWRIFSTGLFMSFLFLQDFGVVDVPRRTVRALGSWDNEITLTVPRDIGPAVAEGVFDPPRENVVYIAGDTVSYARIAELVEERYGAGFTRELWDSEALRRRKEEDGDVGMYKYRDTFAQGRGVSWDKKATFSAARGLDMMDLKTYLRTLDDDGQEVAE</sequence>
<dbReference type="PANTHER" id="PTHR47706:SF6">
    <property type="entry name" value="NMRA-LIKE FAMILY PROTEIN (AFU_ORTHOLOGUE AFUA_6G00280)"/>
    <property type="match status" value="1"/>
</dbReference>
<dbReference type="Proteomes" id="UP000070501">
    <property type="component" value="Unassembled WGS sequence"/>
</dbReference>
<dbReference type="InterPro" id="IPR036291">
    <property type="entry name" value="NAD(P)-bd_dom_sf"/>
</dbReference>
<dbReference type="EMBL" id="KQ964267">
    <property type="protein sequence ID" value="KXJ86532.1"/>
    <property type="molecule type" value="Genomic_DNA"/>
</dbReference>
<dbReference type="GO" id="GO:0016491">
    <property type="term" value="F:oxidoreductase activity"/>
    <property type="evidence" value="ECO:0007669"/>
    <property type="project" value="UniProtKB-KW"/>
</dbReference>
<dbReference type="PANTHER" id="PTHR47706">
    <property type="entry name" value="NMRA-LIKE FAMILY PROTEIN"/>
    <property type="match status" value="1"/>
</dbReference>
<keyword evidence="1" id="KW-0521">NADP</keyword>
<organism evidence="3 4">
    <name type="scientific">Microdochium bolleyi</name>
    <dbReference type="NCBI Taxonomy" id="196109"/>
    <lineage>
        <taxon>Eukaryota</taxon>
        <taxon>Fungi</taxon>
        <taxon>Dikarya</taxon>
        <taxon>Ascomycota</taxon>
        <taxon>Pezizomycotina</taxon>
        <taxon>Sordariomycetes</taxon>
        <taxon>Xylariomycetidae</taxon>
        <taxon>Xylariales</taxon>
        <taxon>Microdochiaceae</taxon>
        <taxon>Microdochium</taxon>
    </lineage>
</organism>
<keyword evidence="2" id="KW-0560">Oxidoreductase</keyword>
<evidence type="ECO:0000256" key="2">
    <source>
        <dbReference type="ARBA" id="ARBA00023002"/>
    </source>
</evidence>
<dbReference type="Gene3D" id="3.40.50.720">
    <property type="entry name" value="NAD(P)-binding Rossmann-like Domain"/>
    <property type="match status" value="1"/>
</dbReference>
<reference evidence="4" key="1">
    <citation type="submission" date="2016-02" db="EMBL/GenBank/DDBJ databases">
        <title>Draft genome sequence of Microdochium bolleyi, a fungal endophyte of beachgrass.</title>
        <authorList>
            <consortium name="DOE Joint Genome Institute"/>
            <person name="David A.S."/>
            <person name="May G."/>
            <person name="Haridas S."/>
            <person name="Lim J."/>
            <person name="Wang M."/>
            <person name="Labutti K."/>
            <person name="Lipzen A."/>
            <person name="Barry K."/>
            <person name="Grigoriev I.V."/>
        </authorList>
    </citation>
    <scope>NUCLEOTIDE SEQUENCE [LARGE SCALE GENOMIC DNA]</scope>
    <source>
        <strain evidence="4">J235TASD1</strain>
    </source>
</reference>
<name>A0A136INL2_9PEZI</name>
<protein>
    <submittedName>
        <fullName evidence="3">Uncharacterized protein</fullName>
    </submittedName>
</protein>
<dbReference type="InterPro" id="IPR051609">
    <property type="entry name" value="NmrA/Isoflavone_reductase-like"/>
</dbReference>
<evidence type="ECO:0000313" key="4">
    <source>
        <dbReference type="Proteomes" id="UP000070501"/>
    </source>
</evidence>
<proteinExistence type="predicted"/>
<dbReference type="InterPro" id="IPR045312">
    <property type="entry name" value="PCBER-like"/>
</dbReference>
<evidence type="ECO:0000313" key="3">
    <source>
        <dbReference type="EMBL" id="KXJ86532.1"/>
    </source>
</evidence>
<dbReference type="Gene3D" id="3.90.25.10">
    <property type="entry name" value="UDP-galactose 4-epimerase, domain 1"/>
    <property type="match status" value="1"/>
</dbReference>
<dbReference type="SUPFAM" id="SSF51735">
    <property type="entry name" value="NAD(P)-binding Rossmann-fold domains"/>
    <property type="match status" value="1"/>
</dbReference>
<dbReference type="OrthoDB" id="5283654at2759"/>
<keyword evidence="4" id="KW-1185">Reference proteome</keyword>
<dbReference type="InParanoid" id="A0A136INL2"/>
<accession>A0A136INL2</accession>